<organism evidence="1 2">
    <name type="scientific">Membranihabitans marinus</name>
    <dbReference type="NCBI Taxonomy" id="1227546"/>
    <lineage>
        <taxon>Bacteria</taxon>
        <taxon>Pseudomonadati</taxon>
        <taxon>Bacteroidota</taxon>
        <taxon>Saprospiria</taxon>
        <taxon>Saprospirales</taxon>
        <taxon>Saprospiraceae</taxon>
        <taxon>Membranihabitans</taxon>
    </lineage>
</organism>
<dbReference type="InterPro" id="IPR036388">
    <property type="entry name" value="WH-like_DNA-bd_sf"/>
</dbReference>
<dbReference type="RefSeq" id="WP_222578523.1">
    <property type="nucleotide sequence ID" value="NZ_JAHVHU010000003.1"/>
</dbReference>
<gene>
    <name evidence="1" type="ORF">KUV50_02555</name>
</gene>
<dbReference type="InterPro" id="IPR036390">
    <property type="entry name" value="WH_DNA-bd_sf"/>
</dbReference>
<accession>A0A953LBT1</accession>
<protein>
    <submittedName>
        <fullName evidence="1">Rrf2 family transcriptional regulator</fullName>
    </submittedName>
</protein>
<evidence type="ECO:0000313" key="2">
    <source>
        <dbReference type="Proteomes" id="UP000753961"/>
    </source>
</evidence>
<reference evidence="1" key="1">
    <citation type="submission" date="2021-06" db="EMBL/GenBank/DDBJ databases">
        <title>44 bacteria genomes isolated from Dapeng, Shenzhen.</title>
        <authorList>
            <person name="Zheng W."/>
            <person name="Yu S."/>
            <person name="Huang Y."/>
        </authorList>
    </citation>
    <scope>NUCLEOTIDE SEQUENCE</scope>
    <source>
        <strain evidence="1">DP5N28-2</strain>
    </source>
</reference>
<name>A0A953LBT1_9BACT</name>
<dbReference type="InterPro" id="IPR000944">
    <property type="entry name" value="Tscrpt_reg_Rrf2"/>
</dbReference>
<dbReference type="GO" id="GO:0005829">
    <property type="term" value="C:cytosol"/>
    <property type="evidence" value="ECO:0007669"/>
    <property type="project" value="TreeGrafter"/>
</dbReference>
<comment type="caution">
    <text evidence="1">The sequence shown here is derived from an EMBL/GenBank/DDBJ whole genome shotgun (WGS) entry which is preliminary data.</text>
</comment>
<dbReference type="AlphaFoldDB" id="A0A953LBT1"/>
<dbReference type="Proteomes" id="UP000753961">
    <property type="component" value="Unassembled WGS sequence"/>
</dbReference>
<dbReference type="NCBIfam" id="TIGR00738">
    <property type="entry name" value="rrf2_super"/>
    <property type="match status" value="1"/>
</dbReference>
<dbReference type="PANTHER" id="PTHR33221">
    <property type="entry name" value="WINGED HELIX-TURN-HELIX TRANSCRIPTIONAL REGULATOR, RRF2 FAMILY"/>
    <property type="match status" value="1"/>
</dbReference>
<dbReference type="EMBL" id="JAHVHU010000003">
    <property type="protein sequence ID" value="MBY5956999.1"/>
    <property type="molecule type" value="Genomic_DNA"/>
</dbReference>
<evidence type="ECO:0000313" key="1">
    <source>
        <dbReference type="EMBL" id="MBY5956999.1"/>
    </source>
</evidence>
<proteinExistence type="predicted"/>
<dbReference type="Gene3D" id="1.10.10.10">
    <property type="entry name" value="Winged helix-like DNA-binding domain superfamily/Winged helix DNA-binding domain"/>
    <property type="match status" value="1"/>
</dbReference>
<dbReference type="SUPFAM" id="SSF46785">
    <property type="entry name" value="Winged helix' DNA-binding domain"/>
    <property type="match status" value="1"/>
</dbReference>
<dbReference type="Pfam" id="PF02082">
    <property type="entry name" value="Rrf2"/>
    <property type="match status" value="1"/>
</dbReference>
<dbReference type="PROSITE" id="PS51197">
    <property type="entry name" value="HTH_RRF2_2"/>
    <property type="match status" value="1"/>
</dbReference>
<sequence length="152" mass="17231">MFSKACEYGIRSTILILLHSLHGTRISLCDIAREIESPEAYTAKILQILVKSHLIKSIKGPHGGFEIDRHQLDTMRLEDIVRAIDGNRLITQCCMGLPDCNDENPCPAHRKYKSVKEELKNMLEQTTVYELAIGYEMGLGILKQQHNPIQKS</sequence>
<dbReference type="GO" id="GO:0003700">
    <property type="term" value="F:DNA-binding transcription factor activity"/>
    <property type="evidence" value="ECO:0007669"/>
    <property type="project" value="TreeGrafter"/>
</dbReference>
<dbReference type="PANTHER" id="PTHR33221:SF13">
    <property type="entry name" value="TRANSCRIPTIONAL REGULATOR-RELATED"/>
    <property type="match status" value="1"/>
</dbReference>
<keyword evidence="2" id="KW-1185">Reference proteome</keyword>